<dbReference type="RefSeq" id="WP_340339293.1">
    <property type="nucleotide sequence ID" value="NZ_JBBKZS010000025.1"/>
</dbReference>
<evidence type="ECO:0000256" key="1">
    <source>
        <dbReference type="SAM" id="Phobius"/>
    </source>
</evidence>
<dbReference type="InterPro" id="IPR010419">
    <property type="entry name" value="CO_DH_gsu"/>
</dbReference>
<reference evidence="2 3" key="1">
    <citation type="submission" date="2024-03" db="EMBL/GenBank/DDBJ databases">
        <title>Novel species of the genus Variovorax.</title>
        <authorList>
            <person name="Liu Q."/>
            <person name="Xin Y.-H."/>
        </authorList>
    </citation>
    <scope>NUCLEOTIDE SEQUENCE [LARGE SCALE GENOMIC DNA]</scope>
    <source>
        <strain evidence="2 3">KACC 18901</strain>
    </source>
</reference>
<dbReference type="PANTHER" id="PTHR38588">
    <property type="entry name" value="BLL0334 PROTEIN"/>
    <property type="match status" value="1"/>
</dbReference>
<keyword evidence="3" id="KW-1185">Reference proteome</keyword>
<comment type="caution">
    <text evidence="2">The sequence shown here is derived from an EMBL/GenBank/DDBJ whole genome shotgun (WGS) entry which is preliminary data.</text>
</comment>
<protein>
    <submittedName>
        <fullName evidence="2">SRPBCC family protein</fullName>
    </submittedName>
</protein>
<accession>A0ABU8XJL7</accession>
<dbReference type="EMBL" id="JBBKZS010000025">
    <property type="protein sequence ID" value="MEJ8859253.1"/>
    <property type="molecule type" value="Genomic_DNA"/>
</dbReference>
<evidence type="ECO:0000313" key="3">
    <source>
        <dbReference type="Proteomes" id="UP001367030"/>
    </source>
</evidence>
<gene>
    <name evidence="2" type="ORF">WKW79_32125</name>
</gene>
<dbReference type="InterPro" id="IPR023393">
    <property type="entry name" value="START-like_dom_sf"/>
</dbReference>
<dbReference type="Gene3D" id="3.30.530.20">
    <property type="match status" value="1"/>
</dbReference>
<keyword evidence="1" id="KW-1133">Transmembrane helix</keyword>
<proteinExistence type="predicted"/>
<keyword evidence="1" id="KW-0472">Membrane</keyword>
<keyword evidence="1" id="KW-0812">Transmembrane</keyword>
<feature type="transmembrane region" description="Helical" evidence="1">
    <location>
        <begin position="205"/>
        <end position="223"/>
    </location>
</feature>
<sequence>MKLDNTFVVPADIDTAWHTLLDLEAVAPCMPGASLTGFDSDSFTADMKVKLGPVLMTYAGEGAFLRKDESTHTVEIEAKGKEKQGAGGAKALITVQLLPDGPRSTTATISTDLTITGKAAQFGRGLMVDVSKHLVAQFAANLGKVIGSRNVAAAPTHAPAMTIAAMAGATAAVPAAAPDSVAPQPLANEPLDLASAAFGPVLKRVGFLSAAIAILAAAIWWFTR</sequence>
<dbReference type="CDD" id="cd07823">
    <property type="entry name" value="SRPBCC_5"/>
    <property type="match status" value="1"/>
</dbReference>
<name>A0ABU8XJL7_9BURK</name>
<dbReference type="Pfam" id="PF06240">
    <property type="entry name" value="COXG"/>
    <property type="match status" value="1"/>
</dbReference>
<dbReference type="PANTHER" id="PTHR38588:SF1">
    <property type="entry name" value="BLL0334 PROTEIN"/>
    <property type="match status" value="1"/>
</dbReference>
<organism evidence="2 3">
    <name type="scientific">Variovorax robiniae</name>
    <dbReference type="NCBI Taxonomy" id="1836199"/>
    <lineage>
        <taxon>Bacteria</taxon>
        <taxon>Pseudomonadati</taxon>
        <taxon>Pseudomonadota</taxon>
        <taxon>Betaproteobacteria</taxon>
        <taxon>Burkholderiales</taxon>
        <taxon>Comamonadaceae</taxon>
        <taxon>Variovorax</taxon>
    </lineage>
</organism>
<dbReference type="Proteomes" id="UP001367030">
    <property type="component" value="Unassembled WGS sequence"/>
</dbReference>
<dbReference type="SUPFAM" id="SSF55961">
    <property type="entry name" value="Bet v1-like"/>
    <property type="match status" value="1"/>
</dbReference>
<evidence type="ECO:0000313" key="2">
    <source>
        <dbReference type="EMBL" id="MEJ8859253.1"/>
    </source>
</evidence>